<sequence length="55" mass="5593">MELADRMAPADMLVFGTAFGLAGLAVFNYATGVYGGAIVSSVGTVVTTLFGVFTD</sequence>
<reference evidence="2 3" key="1">
    <citation type="submission" date="2018-10" db="EMBL/GenBank/DDBJ databases">
        <title>Genomic Encyclopedia of Archaeal and Bacterial Type Strains, Phase II (KMG-II): from individual species to whole genera.</title>
        <authorList>
            <person name="Goeker M."/>
        </authorList>
    </citation>
    <scope>NUCLEOTIDE SEQUENCE [LARGE SCALE GENOMIC DNA]</scope>
    <source>
        <strain evidence="2 3">DSM 11927</strain>
    </source>
</reference>
<dbReference type="EMBL" id="RBWW01000001">
    <property type="protein sequence ID" value="RKS84150.1"/>
    <property type="molecule type" value="Genomic_DNA"/>
</dbReference>
<keyword evidence="1" id="KW-0812">Transmembrane</keyword>
<accession>A0A495RAJ7</accession>
<dbReference type="RefSeq" id="WP_164734732.1">
    <property type="nucleotide sequence ID" value="NZ_RBWW01000001.1"/>
</dbReference>
<protein>
    <submittedName>
        <fullName evidence="2">Uncharacterized protein</fullName>
    </submittedName>
</protein>
<keyword evidence="1" id="KW-1133">Transmembrane helix</keyword>
<dbReference type="AlphaFoldDB" id="A0A495RAJ7"/>
<proteinExistence type="predicted"/>
<dbReference type="GeneID" id="64823584"/>
<evidence type="ECO:0000256" key="1">
    <source>
        <dbReference type="SAM" id="Phobius"/>
    </source>
</evidence>
<feature type="transmembrane region" description="Helical" evidence="1">
    <location>
        <begin position="36"/>
        <end position="54"/>
    </location>
</feature>
<keyword evidence="3" id="KW-1185">Reference proteome</keyword>
<evidence type="ECO:0000313" key="2">
    <source>
        <dbReference type="EMBL" id="RKS84150.1"/>
    </source>
</evidence>
<organism evidence="2 3">
    <name type="scientific">Haloarcula quadrata</name>
    <dbReference type="NCBI Taxonomy" id="182779"/>
    <lineage>
        <taxon>Archaea</taxon>
        <taxon>Methanobacteriati</taxon>
        <taxon>Methanobacteriota</taxon>
        <taxon>Stenosarchaea group</taxon>
        <taxon>Halobacteria</taxon>
        <taxon>Halobacteriales</taxon>
        <taxon>Haloarculaceae</taxon>
        <taxon>Haloarcula</taxon>
    </lineage>
</organism>
<dbReference type="Proteomes" id="UP000268233">
    <property type="component" value="Unassembled WGS sequence"/>
</dbReference>
<feature type="transmembrane region" description="Helical" evidence="1">
    <location>
        <begin position="12"/>
        <end position="30"/>
    </location>
</feature>
<evidence type="ECO:0000313" key="3">
    <source>
        <dbReference type="Proteomes" id="UP000268233"/>
    </source>
</evidence>
<comment type="caution">
    <text evidence="2">The sequence shown here is derived from an EMBL/GenBank/DDBJ whole genome shotgun (WGS) entry which is preliminary data.</text>
</comment>
<gene>
    <name evidence="2" type="ORF">BDK61_3551</name>
</gene>
<name>A0A495RAJ7_9EURY</name>
<keyword evidence="1" id="KW-0472">Membrane</keyword>